<dbReference type="Proteomes" id="UP000269544">
    <property type="component" value="Chromosome"/>
</dbReference>
<evidence type="ECO:0000256" key="3">
    <source>
        <dbReference type="ARBA" id="ARBA00022490"/>
    </source>
</evidence>
<dbReference type="GO" id="GO:0006307">
    <property type="term" value="P:DNA alkylation repair"/>
    <property type="evidence" value="ECO:0007669"/>
    <property type="project" value="UniProtKB-UniRule"/>
</dbReference>
<keyword evidence="5 9" id="KW-0808">Transferase</keyword>
<dbReference type="Pfam" id="PF02870">
    <property type="entry name" value="Methyltransf_1N"/>
    <property type="match status" value="1"/>
</dbReference>
<dbReference type="Gene3D" id="3.30.160.70">
    <property type="entry name" value="Methylated DNA-protein cysteine methyltransferase domain"/>
    <property type="match status" value="1"/>
</dbReference>
<evidence type="ECO:0000256" key="2">
    <source>
        <dbReference type="ARBA" id="ARBA00008711"/>
    </source>
</evidence>
<dbReference type="KEGG" id="piv:NCTC13079_00373"/>
<comment type="catalytic activity">
    <reaction evidence="8 9">
        <text>a 6-O-methyl-2'-deoxyguanosine in DNA + L-cysteinyl-[protein] = S-methyl-L-cysteinyl-[protein] + a 2'-deoxyguanosine in DNA</text>
        <dbReference type="Rhea" id="RHEA:24000"/>
        <dbReference type="Rhea" id="RHEA-COMP:10131"/>
        <dbReference type="Rhea" id="RHEA-COMP:10132"/>
        <dbReference type="Rhea" id="RHEA-COMP:11367"/>
        <dbReference type="Rhea" id="RHEA-COMP:11368"/>
        <dbReference type="ChEBI" id="CHEBI:29950"/>
        <dbReference type="ChEBI" id="CHEBI:82612"/>
        <dbReference type="ChEBI" id="CHEBI:85445"/>
        <dbReference type="ChEBI" id="CHEBI:85448"/>
        <dbReference type="EC" id="2.1.1.63"/>
    </reaction>
</comment>
<keyword evidence="6 9" id="KW-0227">DNA damage</keyword>
<feature type="domain" description="Methylated-DNA-[protein]-cysteine S-methyltransferase DNA binding" evidence="11">
    <location>
        <begin position="260"/>
        <end position="339"/>
    </location>
</feature>
<dbReference type="PANTHER" id="PTHR10815">
    <property type="entry name" value="METHYLATED-DNA--PROTEIN-CYSTEINE METHYLTRANSFERASE"/>
    <property type="match status" value="1"/>
</dbReference>
<keyword evidence="14" id="KW-1185">Reference proteome</keyword>
<dbReference type="EMBL" id="LR134523">
    <property type="protein sequence ID" value="VEJ34883.1"/>
    <property type="molecule type" value="Genomic_DNA"/>
</dbReference>
<dbReference type="HAMAP" id="MF_00772">
    <property type="entry name" value="OGT"/>
    <property type="match status" value="1"/>
</dbReference>
<dbReference type="FunFam" id="1.10.10.10:FF:000214">
    <property type="entry name" value="Methylated-DNA--protein-cysteine methyltransferase"/>
    <property type="match status" value="1"/>
</dbReference>
<dbReference type="CDD" id="cd06445">
    <property type="entry name" value="ATase"/>
    <property type="match status" value="1"/>
</dbReference>
<comment type="subcellular location">
    <subcellularLocation>
        <location evidence="9">Cytoplasm</location>
    </subcellularLocation>
</comment>
<dbReference type="EC" id="2.1.1.63" evidence="9"/>
<keyword evidence="7 9" id="KW-0234">DNA repair</keyword>
<feature type="active site" description="Nucleophile; methyl group acceptor" evidence="9">
    <location>
        <position position="311"/>
    </location>
</feature>
<dbReference type="SUPFAM" id="SSF46767">
    <property type="entry name" value="Methylated DNA-protein cysteine methyltransferase, C-terminal domain"/>
    <property type="match status" value="1"/>
</dbReference>
<dbReference type="RefSeq" id="WP_197721103.1">
    <property type="nucleotide sequence ID" value="NZ_LR134523.1"/>
</dbReference>
<dbReference type="SUPFAM" id="SSF53155">
    <property type="entry name" value="Methylated DNA-protein cysteine methyltransferase domain"/>
    <property type="match status" value="1"/>
</dbReference>
<dbReference type="PROSITE" id="PS00374">
    <property type="entry name" value="MGMT"/>
    <property type="match status" value="1"/>
</dbReference>
<dbReference type="InterPro" id="IPR023546">
    <property type="entry name" value="MGMT"/>
</dbReference>
<evidence type="ECO:0000256" key="7">
    <source>
        <dbReference type="ARBA" id="ARBA00023204"/>
    </source>
</evidence>
<evidence type="ECO:0000256" key="4">
    <source>
        <dbReference type="ARBA" id="ARBA00022603"/>
    </source>
</evidence>
<dbReference type="GO" id="GO:0005737">
    <property type="term" value="C:cytoplasm"/>
    <property type="evidence" value="ECO:0007669"/>
    <property type="project" value="UniProtKB-SubCell"/>
</dbReference>
<feature type="compositionally biased region" description="Basic residues" evidence="10">
    <location>
        <begin position="1"/>
        <end position="10"/>
    </location>
</feature>
<protein>
    <recommendedName>
        <fullName evidence="9">Methylated-DNA--protein-cysteine methyltransferase</fullName>
        <ecNumber evidence="9">2.1.1.63</ecNumber>
    </recommendedName>
    <alternativeName>
        <fullName evidence="9">6-O-methylguanine-DNA methyltransferase</fullName>
        <shortName evidence="9">MGMT</shortName>
    </alternativeName>
    <alternativeName>
        <fullName evidence="9">O-6-methylguanine-DNA-alkyltransferase</fullName>
    </alternativeName>
</protein>
<comment type="miscellaneous">
    <text evidence="9">This enzyme catalyzes only one turnover and therefore is not strictly catalytic. According to one definition, an enzyme is a biocatalyst that acts repeatedly and over many reaction cycles.</text>
</comment>
<dbReference type="InterPro" id="IPR036388">
    <property type="entry name" value="WH-like_DNA-bd_sf"/>
</dbReference>
<dbReference type="GO" id="GO:0032259">
    <property type="term" value="P:methylation"/>
    <property type="evidence" value="ECO:0007669"/>
    <property type="project" value="UniProtKB-KW"/>
</dbReference>
<dbReference type="NCBIfam" id="TIGR00589">
    <property type="entry name" value="ogt"/>
    <property type="match status" value="1"/>
</dbReference>
<feature type="compositionally biased region" description="Low complexity" evidence="10">
    <location>
        <begin position="156"/>
        <end position="165"/>
    </location>
</feature>
<dbReference type="InterPro" id="IPR001497">
    <property type="entry name" value="MethylDNA_cys_MeTrfase_AS"/>
</dbReference>
<dbReference type="GO" id="GO:0003908">
    <property type="term" value="F:methylated-DNA-[protein]-cysteine S-methyltransferase activity"/>
    <property type="evidence" value="ECO:0007669"/>
    <property type="project" value="UniProtKB-UniRule"/>
</dbReference>
<sequence>MPKDKKKKLKAKDDKRAQKAQNEKKKKEESKAGEKKTKTKKKNKAKVERQKAADKAAKKKSAKKKRSKEEAKAKKVKLSSKAKKAKTAPENKKKPSKAKAKKTKTKSKSKKAKSAMVKAKKKPSKEKKEKAQSAPVKEEEKTPAHKEDEGAENDAAHAAAPAVEDSPTKVVPRVQAATSAAKPLQAPAGVSAVLRRVIETPLGRLSLKAEGEALTEILFTEEDLGGDDAPLLQEAERQLAEYFVGERKSFELPLALRGTEFQRAVYDALLAIPYGEVKSYQEVAVAIGRDRAYRAVGGAVGKNPLTVVVPCHRVVRKDGSAGGYSGGAHRKEALLRLEGR</sequence>
<proteinExistence type="inferred from homology"/>
<reference evidence="13 14" key="1">
    <citation type="submission" date="2018-12" db="EMBL/GenBank/DDBJ databases">
        <authorList>
            <consortium name="Pathogen Informatics"/>
        </authorList>
    </citation>
    <scope>NUCLEOTIDE SEQUENCE [LARGE SCALE GENOMIC DNA]</scope>
    <source>
        <strain evidence="13 14">NCTC13079</strain>
    </source>
</reference>
<feature type="compositionally biased region" description="Basic and acidic residues" evidence="10">
    <location>
        <begin position="45"/>
        <end position="56"/>
    </location>
</feature>
<dbReference type="InterPro" id="IPR014048">
    <property type="entry name" value="MethylDNA_cys_MeTrfase_DNA-bd"/>
</dbReference>
<dbReference type="PANTHER" id="PTHR10815:SF5">
    <property type="entry name" value="METHYLATED-DNA--PROTEIN-CYSTEINE METHYLTRANSFERASE"/>
    <property type="match status" value="1"/>
</dbReference>
<name>A0A3S4Y6J3_9FIRM</name>
<feature type="region of interest" description="Disordered" evidence="10">
    <location>
        <begin position="1"/>
        <end position="168"/>
    </location>
</feature>
<feature type="compositionally biased region" description="Basic and acidic residues" evidence="10">
    <location>
        <begin position="11"/>
        <end position="36"/>
    </location>
</feature>
<keyword evidence="4 9" id="KW-0489">Methyltransferase</keyword>
<feature type="compositionally biased region" description="Basic residues" evidence="10">
    <location>
        <begin position="74"/>
        <end position="86"/>
    </location>
</feature>
<comment type="function">
    <text evidence="9">Involved in the cellular defense against the biological effects of O6-methylguanine (O6-MeG) and O4-methylthymine (O4-MeT) in DNA. Repairs the methylated nucleobase in DNA by stoichiometrically transferring the methyl group to a cysteine residue in the enzyme. This is a suicide reaction: the enzyme is irreversibly inactivated.</text>
</comment>
<dbReference type="InterPro" id="IPR008332">
    <property type="entry name" value="MethylG_MeTrfase_N"/>
</dbReference>
<evidence type="ECO:0000313" key="14">
    <source>
        <dbReference type="Proteomes" id="UP000269544"/>
    </source>
</evidence>
<evidence type="ECO:0000259" key="11">
    <source>
        <dbReference type="Pfam" id="PF01035"/>
    </source>
</evidence>
<accession>A0A3S4Y6J3</accession>
<feature type="compositionally biased region" description="Basic residues" evidence="10">
    <location>
        <begin position="57"/>
        <end position="66"/>
    </location>
</feature>
<keyword evidence="3 9" id="KW-0963">Cytoplasm</keyword>
<dbReference type="Pfam" id="PF01035">
    <property type="entry name" value="DNA_binding_1"/>
    <property type="match status" value="1"/>
</dbReference>
<dbReference type="InterPro" id="IPR036217">
    <property type="entry name" value="MethylDNA_cys_MeTrfase_DNAb"/>
</dbReference>
<organism evidence="13 14">
    <name type="scientific">Aedoeadaptatus ivorii</name>
    <dbReference type="NCBI Taxonomy" id="54006"/>
    <lineage>
        <taxon>Bacteria</taxon>
        <taxon>Bacillati</taxon>
        <taxon>Bacillota</taxon>
        <taxon>Tissierellia</taxon>
        <taxon>Tissierellales</taxon>
        <taxon>Peptoniphilaceae</taxon>
        <taxon>Aedoeadaptatus</taxon>
    </lineage>
</organism>
<evidence type="ECO:0000256" key="8">
    <source>
        <dbReference type="ARBA" id="ARBA00049348"/>
    </source>
</evidence>
<dbReference type="Gene3D" id="1.10.10.10">
    <property type="entry name" value="Winged helix-like DNA-binding domain superfamily/Winged helix DNA-binding domain"/>
    <property type="match status" value="1"/>
</dbReference>
<evidence type="ECO:0000256" key="6">
    <source>
        <dbReference type="ARBA" id="ARBA00022763"/>
    </source>
</evidence>
<evidence type="ECO:0000313" key="13">
    <source>
        <dbReference type="EMBL" id="VEJ34883.1"/>
    </source>
</evidence>
<comment type="similarity">
    <text evidence="2 9">Belongs to the MGMT family.</text>
</comment>
<feature type="domain" description="Methylguanine DNA methyltransferase ribonuclease-like" evidence="12">
    <location>
        <begin position="194"/>
        <end position="256"/>
    </location>
</feature>
<evidence type="ECO:0000259" key="12">
    <source>
        <dbReference type="Pfam" id="PF02870"/>
    </source>
</evidence>
<evidence type="ECO:0000256" key="10">
    <source>
        <dbReference type="SAM" id="MobiDB-lite"/>
    </source>
</evidence>
<dbReference type="InterPro" id="IPR036631">
    <property type="entry name" value="MGMT_N_sf"/>
</dbReference>
<evidence type="ECO:0000256" key="1">
    <source>
        <dbReference type="ARBA" id="ARBA00001286"/>
    </source>
</evidence>
<feature type="compositionally biased region" description="Basic and acidic residues" evidence="10">
    <location>
        <begin position="126"/>
        <end position="148"/>
    </location>
</feature>
<comment type="catalytic activity">
    <reaction evidence="1 9">
        <text>a 4-O-methyl-thymidine in DNA + L-cysteinyl-[protein] = a thymidine in DNA + S-methyl-L-cysteinyl-[protein]</text>
        <dbReference type="Rhea" id="RHEA:53428"/>
        <dbReference type="Rhea" id="RHEA-COMP:10131"/>
        <dbReference type="Rhea" id="RHEA-COMP:10132"/>
        <dbReference type="Rhea" id="RHEA-COMP:13555"/>
        <dbReference type="Rhea" id="RHEA-COMP:13556"/>
        <dbReference type="ChEBI" id="CHEBI:29950"/>
        <dbReference type="ChEBI" id="CHEBI:82612"/>
        <dbReference type="ChEBI" id="CHEBI:137386"/>
        <dbReference type="ChEBI" id="CHEBI:137387"/>
        <dbReference type="EC" id="2.1.1.63"/>
    </reaction>
</comment>
<dbReference type="AlphaFoldDB" id="A0A3S4Y6J3"/>
<evidence type="ECO:0000256" key="9">
    <source>
        <dbReference type="HAMAP-Rule" id="MF_00772"/>
    </source>
</evidence>
<feature type="compositionally biased region" description="Basic residues" evidence="10">
    <location>
        <begin position="94"/>
        <end position="125"/>
    </location>
</feature>
<gene>
    <name evidence="13" type="primary">ogt</name>
    <name evidence="13" type="ORF">NCTC13079_00373</name>
</gene>
<evidence type="ECO:0000256" key="5">
    <source>
        <dbReference type="ARBA" id="ARBA00022679"/>
    </source>
</evidence>